<dbReference type="EMBL" id="CP002355">
    <property type="protein sequence ID" value="ADR32986.1"/>
    <property type="molecule type" value="Genomic_DNA"/>
</dbReference>
<keyword evidence="4" id="KW-1185">Reference proteome</keyword>
<dbReference type="STRING" id="709032.Sulku_0319"/>
<feature type="chain" id="PRO_5003190268" evidence="2">
    <location>
        <begin position="27"/>
        <end position="1243"/>
    </location>
</feature>
<protein>
    <submittedName>
        <fullName evidence="3">Conserved repeat domain protein</fullName>
    </submittedName>
</protein>
<dbReference type="HOGENOM" id="CLU_261821_0_0_7"/>
<feature type="compositionally biased region" description="Polar residues" evidence="1">
    <location>
        <begin position="1209"/>
        <end position="1227"/>
    </location>
</feature>
<proteinExistence type="predicted"/>
<evidence type="ECO:0000313" key="3">
    <source>
        <dbReference type="EMBL" id="ADR32986.1"/>
    </source>
</evidence>
<feature type="signal peptide" evidence="2">
    <location>
        <begin position="1"/>
        <end position="26"/>
    </location>
</feature>
<accession>E4TYK9</accession>
<dbReference type="KEGG" id="sku:Sulku_0319"/>
<reference evidence="3 4" key="1">
    <citation type="journal article" date="2012" name="Stand. Genomic Sci.">
        <title>Complete genome sequence of the sulfur compounds oxidizing chemolithoautotroph Sulfuricurvum kujiense type strain (YK-1(T)).</title>
        <authorList>
            <person name="Han C."/>
            <person name="Kotsyurbenko O."/>
            <person name="Chertkov O."/>
            <person name="Held B."/>
            <person name="Lapidus A."/>
            <person name="Nolan M."/>
            <person name="Lucas S."/>
            <person name="Hammon N."/>
            <person name="Deshpande S."/>
            <person name="Cheng J.F."/>
            <person name="Tapia R."/>
            <person name="Goodwin L.A."/>
            <person name="Pitluck S."/>
            <person name="Liolios K."/>
            <person name="Pagani I."/>
            <person name="Ivanova N."/>
            <person name="Mavromatis K."/>
            <person name="Mikhailova N."/>
            <person name="Pati A."/>
            <person name="Chen A."/>
            <person name="Palaniappan K."/>
            <person name="Land M."/>
            <person name="Hauser L."/>
            <person name="Chang Y.J."/>
            <person name="Jeffries C.D."/>
            <person name="Brambilla E.M."/>
            <person name="Rohde M."/>
            <person name="Spring S."/>
            <person name="Sikorski J."/>
            <person name="Goker M."/>
            <person name="Woyke T."/>
            <person name="Bristow J."/>
            <person name="Eisen J.A."/>
            <person name="Markowitz V."/>
            <person name="Hugenholtz P."/>
            <person name="Kyrpides N.C."/>
            <person name="Klenk H.P."/>
            <person name="Detter J.C."/>
        </authorList>
    </citation>
    <scope>NUCLEOTIDE SEQUENCE [LARGE SCALE GENOMIC DNA]</scope>
    <source>
        <strain evidence="4">ATCC BAA-921 / DSM 16994 / JCM 11577 / YK-1</strain>
    </source>
</reference>
<keyword evidence="2" id="KW-0732">Signal</keyword>
<feature type="region of interest" description="Disordered" evidence="1">
    <location>
        <begin position="1209"/>
        <end position="1243"/>
    </location>
</feature>
<name>E4TYK9_SULKY</name>
<sequence length="1243" mass="133316">MKINKLFLRWMTTFGMVMVCTTFGHSAEVAFNTPYYSTNVNGDMTTLGNTIVWKDTVAANAYGVDVSTSIPTDRNNAYNMKFIDVLSDGVTTFNSSSSSLDLPAGCTVKWAGLYWQGHIVNKNLEGGADNSKIGTGVNNTAVYDDAKSKANTVYFRRPDGTSYNLTAQVFYDYPTDISGGKDRRYLYSGFYNVTNYVKAVGSGSYTVGNIRTSEGTIATWGGLGGWAMLVIYEDITGTLQLKNVSVFHGYRVLNSGDVQDINVNGFLTPSGGTINASLAIFVADGDKLGSNSTGEHLKIWNTSSVLTDIVNGTNPLNNVFNSTITNLGVDNVTRTPNFTDNLGIDIDRFDVSSYMNHSQNNTRIQVSTVGDLYTIDLIAFATDIYQPFISIAKSTDSSGTVTSNQTITYTANIKNTGNEGASNIVIYDNFDDNNLTKIDGNITNPLVTLGDLLDHNTTTILDSVVCNYGPSHTDCKSLCTVGLSPFKIACSIPSMAVGETAFMQFQTKIASNPDTHGQSVKVENKMYATYYNALTGAAVDQTSSNLADAGQYLYAQNIPASGFDARETSIAEADNDRSIKTKIVNKTFQLNIVSLDTAGAIAPYTVPTGNRVYLFPVDSSLCLLSDSEKLTQIESLPRNTYVDFANGDTTKPSPAIDLSNALLSAVAGRDKRIALNYVDWGTSFQAASFSCSNSNTQAVLLGVPQCLNADHKIGDVFGQLTQDVCAGGAAHGMNPALANPPCQSNSYTAGNLPSAPFDNAYGCYQCIAGMAGKVSCSTDNFAIRPDHFSFTAPVAKMKAGEDYSLNVIAYDNNGNSAQEYDQSVANLAGAPATWWQRDANVVLNPVNTQGTITISGAGTFSNGAGAVPIRYSDVGKFTLELKDSNWAAVDLTDTGITENEYTIQGDRNVTFIPYDFNISVGRIVNNDGATPSFTYLSSDLNMSARIPMTIRAQNKQGALTQNYANNLYERTITITPHVASVVATARGLVPKTVGATNADANFVSGSTSIVFNDPLAAKFNFSRDPRVVVSPFDVNSSNGVGNDVNVSIVDADNVYGDKNRTLIGNATFVYGRFIPRDIRVFGNVPFSANGWYEVFNAPKINGIILTPSKNESMWYINHLHNDVTFGDANITSVLAATHTALPVSSISNGTGMESYQFNAETPPYSSKAHIKTKPWLWYGPSASAYADPGTDCSTHPCFNIAVVPSVGATGSSKDQNVGSKTNKSTSDGAGVWKSTRDYAPAIR</sequence>
<dbReference type="OrthoDB" id="5363773at2"/>
<evidence type="ECO:0000256" key="1">
    <source>
        <dbReference type="SAM" id="MobiDB-lite"/>
    </source>
</evidence>
<organism evidence="3 4">
    <name type="scientific">Sulfuricurvum kujiense (strain ATCC BAA-921 / DSM 16994 / JCM 11577 / YK-1)</name>
    <dbReference type="NCBI Taxonomy" id="709032"/>
    <lineage>
        <taxon>Bacteria</taxon>
        <taxon>Pseudomonadati</taxon>
        <taxon>Campylobacterota</taxon>
        <taxon>Epsilonproteobacteria</taxon>
        <taxon>Campylobacterales</taxon>
        <taxon>Sulfurimonadaceae</taxon>
        <taxon>Sulfuricurvum</taxon>
    </lineage>
</organism>
<dbReference type="Proteomes" id="UP000008721">
    <property type="component" value="Chromosome"/>
</dbReference>
<evidence type="ECO:0000256" key="2">
    <source>
        <dbReference type="SAM" id="SignalP"/>
    </source>
</evidence>
<dbReference type="AlphaFoldDB" id="E4TYK9"/>
<evidence type="ECO:0000313" key="4">
    <source>
        <dbReference type="Proteomes" id="UP000008721"/>
    </source>
</evidence>
<dbReference type="eggNOG" id="COG1361">
    <property type="taxonomic scope" value="Bacteria"/>
</dbReference>
<gene>
    <name evidence="3" type="ordered locus">Sulku_0319</name>
</gene>